<reference evidence="7" key="1">
    <citation type="submission" date="2012-12" db="EMBL/GenBank/DDBJ databases">
        <authorList>
            <person name="Hellsten U."/>
            <person name="Grimwood J."/>
            <person name="Chapman J.A."/>
            <person name="Shapiro H."/>
            <person name="Aerts A."/>
            <person name="Otillar R.P."/>
            <person name="Terry A.Y."/>
            <person name="Boore J.L."/>
            <person name="Simakov O."/>
            <person name="Marletaz F."/>
            <person name="Cho S.-J."/>
            <person name="Edsinger-Gonzales E."/>
            <person name="Havlak P."/>
            <person name="Kuo D.-H."/>
            <person name="Larsson T."/>
            <person name="Lv J."/>
            <person name="Arendt D."/>
            <person name="Savage R."/>
            <person name="Osoegawa K."/>
            <person name="de Jong P."/>
            <person name="Lindberg D.R."/>
            <person name="Seaver E.C."/>
            <person name="Weisblat D.A."/>
            <person name="Putnam N.H."/>
            <person name="Grigoriev I.V."/>
            <person name="Rokhsar D.S."/>
        </authorList>
    </citation>
    <scope>NUCLEOTIDE SEQUENCE</scope>
</reference>
<dbReference type="PANTHER" id="PTHR23077">
    <property type="entry name" value="AAA-FAMILY ATPASE"/>
    <property type="match status" value="1"/>
</dbReference>
<dbReference type="GO" id="GO:0005524">
    <property type="term" value="F:ATP binding"/>
    <property type="evidence" value="ECO:0007669"/>
    <property type="project" value="UniProtKB-KW"/>
</dbReference>
<evidence type="ECO:0000313" key="7">
    <source>
        <dbReference type="Proteomes" id="UP000015101"/>
    </source>
</evidence>
<accession>T1G3A1</accession>
<evidence type="ECO:0000256" key="2">
    <source>
        <dbReference type="ARBA" id="ARBA00022840"/>
    </source>
</evidence>
<dbReference type="Gene3D" id="3.40.50.300">
    <property type="entry name" value="P-loop containing nucleotide triphosphate hydrolases"/>
    <property type="match status" value="1"/>
</dbReference>
<dbReference type="EMBL" id="KB096411">
    <property type="protein sequence ID" value="ESO05057.1"/>
    <property type="molecule type" value="Genomic_DNA"/>
</dbReference>
<evidence type="ECO:0000259" key="4">
    <source>
        <dbReference type="SMART" id="SM00382"/>
    </source>
</evidence>
<reference evidence="6" key="3">
    <citation type="submission" date="2015-06" db="UniProtKB">
        <authorList>
            <consortium name="EnsemblMetazoa"/>
        </authorList>
    </citation>
    <scope>IDENTIFICATION</scope>
</reference>
<keyword evidence="7" id="KW-1185">Reference proteome</keyword>
<dbReference type="GeneID" id="20215549"/>
<gene>
    <name evidence="6" type="primary">20215549</name>
    <name evidence="5" type="ORF">HELRODRAFT_78267</name>
</gene>
<dbReference type="CTD" id="20215549"/>
<dbReference type="InterPro" id="IPR027417">
    <property type="entry name" value="P-loop_NTPase"/>
</dbReference>
<dbReference type="HOGENOM" id="CLU_000688_21_3_1"/>
<dbReference type="AlphaFoldDB" id="T1G3A1"/>
<dbReference type="OrthoDB" id="2187at2759"/>
<dbReference type="KEGG" id="hro:HELRODRAFT_78267"/>
<feature type="domain" description="AAA+ ATPase" evidence="4">
    <location>
        <begin position="38"/>
        <end position="149"/>
    </location>
</feature>
<dbReference type="InterPro" id="IPR050168">
    <property type="entry name" value="AAA_ATPase_domain"/>
</dbReference>
<dbReference type="STRING" id="6412.T1G3A1"/>
<protein>
    <recommendedName>
        <fullName evidence="4">AAA+ ATPase domain-containing protein</fullName>
    </recommendedName>
</protein>
<evidence type="ECO:0000313" key="6">
    <source>
        <dbReference type="EnsemblMetazoa" id="HelroP78267"/>
    </source>
</evidence>
<dbReference type="PANTHER" id="PTHR23077:SF171">
    <property type="entry name" value="NUCLEAR VALOSIN-CONTAINING PROTEIN-LIKE"/>
    <property type="match status" value="1"/>
</dbReference>
<dbReference type="Pfam" id="PF00004">
    <property type="entry name" value="AAA"/>
    <property type="match status" value="1"/>
</dbReference>
<evidence type="ECO:0000256" key="3">
    <source>
        <dbReference type="ARBA" id="ARBA00023054"/>
    </source>
</evidence>
<evidence type="ECO:0000256" key="1">
    <source>
        <dbReference type="ARBA" id="ARBA00022741"/>
    </source>
</evidence>
<dbReference type="SUPFAM" id="SSF52540">
    <property type="entry name" value="P-loop containing nucleoside triphosphate hydrolases"/>
    <property type="match status" value="1"/>
</dbReference>
<proteinExistence type="predicted"/>
<dbReference type="Proteomes" id="UP000015101">
    <property type="component" value="Unassembled WGS sequence"/>
</dbReference>
<dbReference type="EnsemblMetazoa" id="HelroT78267">
    <property type="protein sequence ID" value="HelroP78267"/>
    <property type="gene ID" value="HelroG78267"/>
</dbReference>
<dbReference type="eggNOG" id="KOG0730">
    <property type="taxonomic scope" value="Eukaryota"/>
</dbReference>
<keyword evidence="1" id="KW-0547">Nucleotide-binding</keyword>
<organism evidence="6 7">
    <name type="scientific">Helobdella robusta</name>
    <name type="common">Californian leech</name>
    <dbReference type="NCBI Taxonomy" id="6412"/>
    <lineage>
        <taxon>Eukaryota</taxon>
        <taxon>Metazoa</taxon>
        <taxon>Spiralia</taxon>
        <taxon>Lophotrochozoa</taxon>
        <taxon>Annelida</taxon>
        <taxon>Clitellata</taxon>
        <taxon>Hirudinea</taxon>
        <taxon>Rhynchobdellida</taxon>
        <taxon>Glossiphoniidae</taxon>
        <taxon>Helobdella</taxon>
    </lineage>
</organism>
<dbReference type="GO" id="GO:0016887">
    <property type="term" value="F:ATP hydrolysis activity"/>
    <property type="evidence" value="ECO:0007669"/>
    <property type="project" value="InterPro"/>
</dbReference>
<dbReference type="OMA" id="HAFIRIG"/>
<dbReference type="InterPro" id="IPR003959">
    <property type="entry name" value="ATPase_AAA_core"/>
</dbReference>
<dbReference type="RefSeq" id="XP_009016990.1">
    <property type="nucleotide sequence ID" value="XM_009018742.1"/>
</dbReference>
<dbReference type="FunFam" id="3.40.50.300:FF:001025">
    <property type="entry name" value="ATPase family, AAA domain-containing 2B"/>
    <property type="match status" value="1"/>
</dbReference>
<dbReference type="EMBL" id="AMQM01004032">
    <property type="status" value="NOT_ANNOTATED_CDS"/>
    <property type="molecule type" value="Genomic_DNA"/>
</dbReference>
<dbReference type="SMART" id="SM00382">
    <property type="entry name" value="AAA"/>
    <property type="match status" value="1"/>
</dbReference>
<reference evidence="5 7" key="2">
    <citation type="journal article" date="2013" name="Nature">
        <title>Insights into bilaterian evolution from three spiralian genomes.</title>
        <authorList>
            <person name="Simakov O."/>
            <person name="Marletaz F."/>
            <person name="Cho S.J."/>
            <person name="Edsinger-Gonzales E."/>
            <person name="Havlak P."/>
            <person name="Hellsten U."/>
            <person name="Kuo D.H."/>
            <person name="Larsson T."/>
            <person name="Lv J."/>
            <person name="Arendt D."/>
            <person name="Savage R."/>
            <person name="Osoegawa K."/>
            <person name="de Jong P."/>
            <person name="Grimwood J."/>
            <person name="Chapman J.A."/>
            <person name="Shapiro H."/>
            <person name="Aerts A."/>
            <person name="Otillar R.P."/>
            <person name="Terry A.Y."/>
            <person name="Boore J.L."/>
            <person name="Grigoriev I.V."/>
            <person name="Lindberg D.R."/>
            <person name="Seaver E.C."/>
            <person name="Weisblat D.A."/>
            <person name="Putnam N.H."/>
            <person name="Rokhsar D.S."/>
        </authorList>
    </citation>
    <scope>NUCLEOTIDE SEQUENCE</scope>
</reference>
<sequence>QVAWSDICGYEDLKETIRGAMEWPVKYAHLFKKHHIPSSSGLLLYGPPGCSKTMIAKAVATQCGFNFFAVKSSDLLSKYVGQSEKNVRNLFARARRMAPSVIFFDEIESLAVARDRSDTNSTNSLLSTMLTEMDGVVALCGVFVLGATNMPSRVDKVRRV</sequence>
<dbReference type="InterPro" id="IPR003593">
    <property type="entry name" value="AAA+_ATPase"/>
</dbReference>
<keyword evidence="3" id="KW-0175">Coiled coil</keyword>
<keyword evidence="2" id="KW-0067">ATP-binding</keyword>
<name>T1G3A1_HELRO</name>
<evidence type="ECO:0000313" key="5">
    <source>
        <dbReference type="EMBL" id="ESO05057.1"/>
    </source>
</evidence>
<dbReference type="InParanoid" id="T1G3A1"/>